<dbReference type="PANTHER" id="PTHR30290:SF38">
    <property type="entry name" value="D,D-DIPEPTIDE-BINDING PERIPLASMIC PROTEIN DDPA-RELATED"/>
    <property type="match status" value="1"/>
</dbReference>
<feature type="chain" id="PRO_5016319637" evidence="3">
    <location>
        <begin position="23"/>
        <end position="526"/>
    </location>
</feature>
<dbReference type="InterPro" id="IPR039424">
    <property type="entry name" value="SBP_5"/>
</dbReference>
<reference evidence="5 6" key="1">
    <citation type="submission" date="2018-05" db="EMBL/GenBank/DDBJ databases">
        <title>Genomic Encyclopedia of Type Strains, Phase IV (KMG-IV): sequencing the most valuable type-strain genomes for metagenomic binning, comparative biology and taxonomic classification.</title>
        <authorList>
            <person name="Goeker M."/>
        </authorList>
    </citation>
    <scope>NUCLEOTIDE SEQUENCE [LARGE SCALE GENOMIC DNA]</scope>
    <source>
        <strain evidence="5 6">DSM 25134</strain>
    </source>
</reference>
<dbReference type="Gene3D" id="3.90.76.10">
    <property type="entry name" value="Dipeptide-binding Protein, Domain 1"/>
    <property type="match status" value="1"/>
</dbReference>
<dbReference type="CDD" id="cd08493">
    <property type="entry name" value="PBP2_DppA_like"/>
    <property type="match status" value="1"/>
</dbReference>
<dbReference type="GO" id="GO:0043190">
    <property type="term" value="C:ATP-binding cassette (ABC) transporter complex"/>
    <property type="evidence" value="ECO:0007669"/>
    <property type="project" value="InterPro"/>
</dbReference>
<dbReference type="PANTHER" id="PTHR30290">
    <property type="entry name" value="PERIPLASMIC BINDING COMPONENT OF ABC TRANSPORTER"/>
    <property type="match status" value="1"/>
</dbReference>
<keyword evidence="6" id="KW-1185">Reference proteome</keyword>
<dbReference type="RefSeq" id="WP_110312884.1">
    <property type="nucleotide sequence ID" value="NZ_QJKC01000001.1"/>
</dbReference>
<dbReference type="InterPro" id="IPR000914">
    <property type="entry name" value="SBP_5_dom"/>
</dbReference>
<keyword evidence="2 3" id="KW-0732">Signal</keyword>
<evidence type="ECO:0000313" key="5">
    <source>
        <dbReference type="EMBL" id="PXX51213.1"/>
    </source>
</evidence>
<dbReference type="Gene3D" id="3.40.190.10">
    <property type="entry name" value="Periplasmic binding protein-like II"/>
    <property type="match status" value="1"/>
</dbReference>
<dbReference type="GO" id="GO:1904680">
    <property type="term" value="F:peptide transmembrane transporter activity"/>
    <property type="evidence" value="ECO:0007669"/>
    <property type="project" value="TreeGrafter"/>
</dbReference>
<name>A0A318JR06_9NEIS</name>
<comment type="caution">
    <text evidence="5">The sequence shown here is derived from an EMBL/GenBank/DDBJ whole genome shotgun (WGS) entry which is preliminary data.</text>
</comment>
<evidence type="ECO:0000256" key="2">
    <source>
        <dbReference type="ARBA" id="ARBA00022729"/>
    </source>
</evidence>
<dbReference type="PIRSF" id="PIRSF002741">
    <property type="entry name" value="MppA"/>
    <property type="match status" value="1"/>
</dbReference>
<dbReference type="GO" id="GO:0042938">
    <property type="term" value="P:dipeptide transport"/>
    <property type="evidence" value="ECO:0007669"/>
    <property type="project" value="TreeGrafter"/>
</dbReference>
<sequence length="526" mass="59238">MMKLHTLFLLAGLGTAALPALAAKPLVFCAETAPEGFDPVLWDSASTYNVTRQIFQGLVAFKRGGVDIVPALASKWEISADGLSYTFHLRKGVRFQHTDYFNPTRPFSADDVVFTVQRWIRPELPFNTAFKTQLLGPANYGIAQSLASVQKLDPYTVRLQLKERNATFLSFLAMGFAGMQSAEYAEQLLRQNRAADINQLPVGTGPYQFKSYAKDSAVRLQANADYWGRPQLTRSLVFAIVTDPQVRIQKLKNNECQLAAAVREADLDSLQADRNIKVDSTGAMNISYLAYNLKRPQLASRDVRVALDIAIDRDALFKALFPRGGATQAVNPFPPAVWGWNGKIRNEYNPARARQLLARAGYPDGFSINLWALPVQRPTNPNGKLMAQMIQQDWARIGVRATIQSYEWGEYLKRAGQGEHDVYMSGLTSDSGDPDDFLWTALSCSVSKNGQRFCNQEFDQLLLKARQTNDRKQRTAYYLKAQEIFKRERPWITMAHSRIYIPMRKEVQGFVMNPNGSFGFEDVYVK</sequence>
<evidence type="ECO:0000313" key="6">
    <source>
        <dbReference type="Proteomes" id="UP000248395"/>
    </source>
</evidence>
<dbReference type="OrthoDB" id="9801799at2"/>
<dbReference type="Pfam" id="PF00496">
    <property type="entry name" value="SBP_bac_5"/>
    <property type="match status" value="1"/>
</dbReference>
<feature type="signal peptide" evidence="3">
    <location>
        <begin position="1"/>
        <end position="22"/>
    </location>
</feature>
<accession>A0A318JR06</accession>
<organism evidence="5 6">
    <name type="scientific">Aquitalea magnusonii</name>
    <dbReference type="NCBI Taxonomy" id="332411"/>
    <lineage>
        <taxon>Bacteria</taxon>
        <taxon>Pseudomonadati</taxon>
        <taxon>Pseudomonadota</taxon>
        <taxon>Betaproteobacteria</taxon>
        <taxon>Neisseriales</taxon>
        <taxon>Chromobacteriaceae</taxon>
        <taxon>Aquitalea</taxon>
    </lineage>
</organism>
<comment type="similarity">
    <text evidence="1">Belongs to the bacterial solute-binding protein 5 family.</text>
</comment>
<dbReference type="GO" id="GO:0030288">
    <property type="term" value="C:outer membrane-bounded periplasmic space"/>
    <property type="evidence" value="ECO:0007669"/>
    <property type="project" value="TreeGrafter"/>
</dbReference>
<feature type="domain" description="Solute-binding protein family 5" evidence="4">
    <location>
        <begin position="68"/>
        <end position="447"/>
    </location>
</feature>
<protein>
    <submittedName>
        <fullName evidence="5">Peptide/nickel transport system substrate-binding protein/dipeptide transport system substrate-binding protein</fullName>
    </submittedName>
</protein>
<dbReference type="InterPro" id="IPR030678">
    <property type="entry name" value="Peptide/Ni-bd"/>
</dbReference>
<dbReference type="AlphaFoldDB" id="A0A318JR06"/>
<proteinExistence type="inferred from homology"/>
<dbReference type="Proteomes" id="UP000248395">
    <property type="component" value="Unassembled WGS sequence"/>
</dbReference>
<evidence type="ECO:0000256" key="1">
    <source>
        <dbReference type="ARBA" id="ARBA00005695"/>
    </source>
</evidence>
<dbReference type="Gene3D" id="3.10.105.10">
    <property type="entry name" value="Dipeptide-binding Protein, Domain 3"/>
    <property type="match status" value="1"/>
</dbReference>
<gene>
    <name evidence="5" type="ORF">DFR38_101275</name>
</gene>
<dbReference type="EMBL" id="QJKC01000001">
    <property type="protein sequence ID" value="PXX51213.1"/>
    <property type="molecule type" value="Genomic_DNA"/>
</dbReference>
<dbReference type="SUPFAM" id="SSF53850">
    <property type="entry name" value="Periplasmic binding protein-like II"/>
    <property type="match status" value="1"/>
</dbReference>
<evidence type="ECO:0000256" key="3">
    <source>
        <dbReference type="SAM" id="SignalP"/>
    </source>
</evidence>
<evidence type="ECO:0000259" key="4">
    <source>
        <dbReference type="Pfam" id="PF00496"/>
    </source>
</evidence>